<dbReference type="PROSITE" id="PS51782">
    <property type="entry name" value="LYSM"/>
    <property type="match status" value="1"/>
</dbReference>
<dbReference type="PANTHER" id="PTHR21666">
    <property type="entry name" value="PEPTIDASE-RELATED"/>
    <property type="match status" value="1"/>
</dbReference>
<organism evidence="3 4">
    <name type="scientific">Umezakia ovalisporum FSS-62</name>
    <dbReference type="NCBI Taxonomy" id="2971776"/>
    <lineage>
        <taxon>Bacteria</taxon>
        <taxon>Bacillati</taxon>
        <taxon>Cyanobacteriota</taxon>
        <taxon>Cyanophyceae</taxon>
        <taxon>Nostocales</taxon>
        <taxon>Nodulariaceae</taxon>
        <taxon>Umezakia</taxon>
    </lineage>
</organism>
<dbReference type="InterPro" id="IPR016047">
    <property type="entry name" value="M23ase_b-sheet_dom"/>
</dbReference>
<dbReference type="AlphaFoldDB" id="A0AA43KGJ6"/>
<reference evidence="3 4" key="1">
    <citation type="journal article" date="2023" name="J. Phycol.">
        <title>Chrysosporum ovalisporum is synonymous with the true-branching cyanobacterium Umezakia natans (Nostocales/Aphanizomenonaceae).</title>
        <authorList>
            <person name="McGregor G.B."/>
            <person name="Sendall B.C."/>
            <person name="Niiyama Y."/>
            <person name="Tuji A."/>
            <person name="Willis A."/>
        </authorList>
    </citation>
    <scope>NUCLEOTIDE SEQUENCE [LARGE SCALE GENOMIC DNA]</scope>
    <source>
        <strain evidence="3 4">FSS-62</strain>
    </source>
</reference>
<dbReference type="Gene3D" id="2.70.70.10">
    <property type="entry name" value="Glucose Permease (Domain IIA)"/>
    <property type="match status" value="1"/>
</dbReference>
<evidence type="ECO:0000256" key="1">
    <source>
        <dbReference type="SAM" id="MobiDB-lite"/>
    </source>
</evidence>
<dbReference type="CDD" id="cd00118">
    <property type="entry name" value="LysM"/>
    <property type="match status" value="1"/>
</dbReference>
<feature type="region of interest" description="Disordered" evidence="1">
    <location>
        <begin position="65"/>
        <end position="87"/>
    </location>
</feature>
<dbReference type="Pfam" id="PF01551">
    <property type="entry name" value="Peptidase_M23"/>
    <property type="match status" value="1"/>
</dbReference>
<feature type="region of interest" description="Disordered" evidence="1">
    <location>
        <begin position="197"/>
        <end position="216"/>
    </location>
</feature>
<feature type="compositionally biased region" description="Polar residues" evidence="1">
    <location>
        <begin position="200"/>
        <end position="212"/>
    </location>
</feature>
<evidence type="ECO:0000313" key="4">
    <source>
        <dbReference type="Proteomes" id="UP001159370"/>
    </source>
</evidence>
<dbReference type="InterPro" id="IPR050570">
    <property type="entry name" value="Cell_wall_metabolism_enzyme"/>
</dbReference>
<dbReference type="Gene3D" id="3.10.350.10">
    <property type="entry name" value="LysM domain"/>
    <property type="match status" value="1"/>
</dbReference>
<dbReference type="Pfam" id="PF01476">
    <property type="entry name" value="LysM"/>
    <property type="match status" value="1"/>
</dbReference>
<feature type="region of interest" description="Disordered" evidence="1">
    <location>
        <begin position="624"/>
        <end position="681"/>
    </location>
</feature>
<dbReference type="InterPro" id="IPR018392">
    <property type="entry name" value="LysM"/>
</dbReference>
<dbReference type="GO" id="GO:0004222">
    <property type="term" value="F:metalloendopeptidase activity"/>
    <property type="evidence" value="ECO:0007669"/>
    <property type="project" value="TreeGrafter"/>
</dbReference>
<proteinExistence type="predicted"/>
<dbReference type="SUPFAM" id="SSF51261">
    <property type="entry name" value="Duplicated hybrid motif"/>
    <property type="match status" value="1"/>
</dbReference>
<comment type="caution">
    <text evidence="3">The sequence shown here is derived from an EMBL/GenBank/DDBJ whole genome shotgun (WGS) entry which is preliminary data.</text>
</comment>
<name>A0AA43KGJ6_9CYAN</name>
<protein>
    <submittedName>
        <fullName evidence="3">Peptidoglycan DD-metalloendopeptidase family protein</fullName>
    </submittedName>
</protein>
<accession>A0AA43KGJ6</accession>
<dbReference type="SUPFAM" id="SSF54106">
    <property type="entry name" value="LysM domain"/>
    <property type="match status" value="1"/>
</dbReference>
<evidence type="ECO:0000259" key="2">
    <source>
        <dbReference type="PROSITE" id="PS51782"/>
    </source>
</evidence>
<feature type="compositionally biased region" description="Polar residues" evidence="1">
    <location>
        <begin position="655"/>
        <end position="673"/>
    </location>
</feature>
<feature type="region of interest" description="Disordered" evidence="1">
    <location>
        <begin position="399"/>
        <end position="452"/>
    </location>
</feature>
<dbReference type="Proteomes" id="UP001159370">
    <property type="component" value="Unassembled WGS sequence"/>
</dbReference>
<feature type="region of interest" description="Disordered" evidence="1">
    <location>
        <begin position="1"/>
        <end position="20"/>
    </location>
</feature>
<feature type="compositionally biased region" description="Polar residues" evidence="1">
    <location>
        <begin position="148"/>
        <end position="176"/>
    </location>
</feature>
<evidence type="ECO:0000313" key="3">
    <source>
        <dbReference type="EMBL" id="MDH6065070.1"/>
    </source>
</evidence>
<sequence>MKRALKKREKAVLKNTPSNDDAPVEHLENLGIVVNPKANCRVRTQAAMIGLAISMGTTSLLVTRQSDQAQAADPAGSRKPASTIPAASDTTVKFAPMLKTQTVLSASMTENPVITEPTAISQLPGLEAKWQVAASGISVQVPVPRLQPDTTTANKSSLNSQAPVSQGLSTGIQANETVGKLSSGDRFTNETDKATAHLTGEQQPQAGQNTEASGKISAQLKAQQQFALSRLQEKSNRLRNSLAELRSEETPILSKTDIASTQPKTIPKAGEISPDETLVENSSIINNYNQESLLSGLKQQQTNDSNPEALTIPVPSAPTVVGLLGNTTYEVKPGDTLAAIALRYNISLSELVKANSLSNPNQLKISQRLIIPLTPLDRSRAIQVPVLVNPNGVYSSTIPQASNPPVASSQLPVPGNNNNVSIPTPVTNTGTATDTESTSLNPQGQGGDTPVPKIFAEMQQSQKSAQQGATTKDDHQGLQALRADIRRLQDKHRNQQPRNGVVPVATEPEQVNPPVTVAQTTSLQTEIKRLQEKYRNQQSGNAFAPLTTEPSKAAVPTPIAKMSSPEAEIQRLREQYRQQKFGNVIRPVPNESEQAPIAIPVTQQNPTTPSQSAAGRKNTSIPIAVPRLKLPDYGSQSASSQSRTRRNNEPINPEFFTNINRPGNKTTTFSNDADISDNLGNLRGTKVAPQLQQQLPPLAAVDQYLPKPIDPTIPPPSTASTTYIWPAKGVLTSGYGRRWGRMHRGIDIANATGTPIYAVADGVVEKSGWNRGGYGILVDIRHADGTLTRYAHNSRTLVRAGQYVTQGQQIAHMGSTGFSTGPHTHFEVHPGGRGATDPIAFLPKERL</sequence>
<dbReference type="PANTHER" id="PTHR21666:SF270">
    <property type="entry name" value="MUREIN HYDROLASE ACTIVATOR ENVC"/>
    <property type="match status" value="1"/>
</dbReference>
<feature type="region of interest" description="Disordered" evidence="1">
    <location>
        <begin position="148"/>
        <end position="188"/>
    </location>
</feature>
<dbReference type="InterPro" id="IPR011055">
    <property type="entry name" value="Dup_hybrid_motif"/>
</dbReference>
<dbReference type="SMART" id="SM00257">
    <property type="entry name" value="LysM"/>
    <property type="match status" value="1"/>
</dbReference>
<dbReference type="EMBL" id="JANQDL010000098">
    <property type="protein sequence ID" value="MDH6065070.1"/>
    <property type="molecule type" value="Genomic_DNA"/>
</dbReference>
<feature type="domain" description="LysM" evidence="2">
    <location>
        <begin position="327"/>
        <end position="371"/>
    </location>
</feature>
<gene>
    <name evidence="3" type="ORF">NWP23_15170</name>
</gene>
<dbReference type="RefSeq" id="WP_280700911.1">
    <property type="nucleotide sequence ID" value="NZ_JANQDL010000098.1"/>
</dbReference>
<dbReference type="InterPro" id="IPR036779">
    <property type="entry name" value="LysM_dom_sf"/>
</dbReference>
<dbReference type="CDD" id="cd12797">
    <property type="entry name" value="M23_peptidase"/>
    <property type="match status" value="1"/>
</dbReference>
<feature type="compositionally biased region" description="Polar residues" evidence="1">
    <location>
        <begin position="399"/>
        <end position="443"/>
    </location>
</feature>